<dbReference type="AlphaFoldDB" id="T1AEV3"/>
<reference evidence="1" key="1">
    <citation type="submission" date="2013-08" db="EMBL/GenBank/DDBJ databases">
        <authorList>
            <person name="Mendez C."/>
            <person name="Richter M."/>
            <person name="Ferrer M."/>
            <person name="Sanchez J."/>
        </authorList>
    </citation>
    <scope>NUCLEOTIDE SEQUENCE</scope>
</reference>
<evidence type="ECO:0000313" key="1">
    <source>
        <dbReference type="EMBL" id="EQD55133.1"/>
    </source>
</evidence>
<dbReference type="InterPro" id="IPR012348">
    <property type="entry name" value="RNR-like"/>
</dbReference>
<dbReference type="Gene3D" id="1.10.620.20">
    <property type="entry name" value="Ribonucleotide Reductase, subunit A"/>
    <property type="match status" value="1"/>
</dbReference>
<name>T1AEV3_9ZZZZ</name>
<accession>T1AEV3</accession>
<dbReference type="GO" id="GO:0016491">
    <property type="term" value="F:oxidoreductase activity"/>
    <property type="evidence" value="ECO:0007669"/>
    <property type="project" value="InterPro"/>
</dbReference>
<proteinExistence type="predicted"/>
<feature type="non-terminal residue" evidence="1">
    <location>
        <position position="83"/>
    </location>
</feature>
<reference evidence="1" key="2">
    <citation type="journal article" date="2014" name="ISME J.">
        <title>Microbial stratification in low pH oxic and suboxic macroscopic growths along an acid mine drainage.</title>
        <authorList>
            <person name="Mendez-Garcia C."/>
            <person name="Mesa V."/>
            <person name="Sprenger R.R."/>
            <person name="Richter M."/>
            <person name="Diez M.S."/>
            <person name="Solano J."/>
            <person name="Bargiela R."/>
            <person name="Golyshina O.V."/>
            <person name="Manteca A."/>
            <person name="Ramos J.L."/>
            <person name="Gallego J.R."/>
            <person name="Llorente I."/>
            <person name="Martins Dos Santos V.A."/>
            <person name="Jensen O.N."/>
            <person name="Pelaez A.I."/>
            <person name="Sanchez J."/>
            <person name="Ferrer M."/>
        </authorList>
    </citation>
    <scope>NUCLEOTIDE SEQUENCE</scope>
</reference>
<dbReference type="EMBL" id="AUZX01008583">
    <property type="protein sequence ID" value="EQD55133.1"/>
    <property type="molecule type" value="Genomic_DNA"/>
</dbReference>
<sequence length="83" mass="9538">MNEISFNLPDSVQPHATWAVDALPWDVLEPERIASDETMFFLIASASFVEITTDLYTQNLVEHYAGDSEVVNWLTDHWQPEEL</sequence>
<organism evidence="1">
    <name type="scientific">mine drainage metagenome</name>
    <dbReference type="NCBI Taxonomy" id="410659"/>
    <lineage>
        <taxon>unclassified sequences</taxon>
        <taxon>metagenomes</taxon>
        <taxon>ecological metagenomes</taxon>
    </lineage>
</organism>
<gene>
    <name evidence="1" type="ORF">B1A_11917</name>
</gene>
<protein>
    <submittedName>
        <fullName evidence="1">Uncharacterized protein</fullName>
    </submittedName>
</protein>
<comment type="caution">
    <text evidence="1">The sequence shown here is derived from an EMBL/GenBank/DDBJ whole genome shotgun (WGS) entry which is preliminary data.</text>
</comment>